<comment type="function">
    <text evidence="7">Provides the (R)-glutamate required for cell wall biosynthesis.</text>
</comment>
<dbReference type="Gene3D" id="3.40.50.1860">
    <property type="match status" value="2"/>
</dbReference>
<evidence type="ECO:0000256" key="7">
    <source>
        <dbReference type="HAMAP-Rule" id="MF_00258"/>
    </source>
</evidence>
<comment type="catalytic activity">
    <reaction evidence="1 7">
        <text>L-glutamate = D-glutamate</text>
        <dbReference type="Rhea" id="RHEA:12813"/>
        <dbReference type="ChEBI" id="CHEBI:29985"/>
        <dbReference type="ChEBI" id="CHEBI:29986"/>
        <dbReference type="EC" id="5.1.1.3"/>
    </reaction>
</comment>
<organism evidence="8 9">
    <name type="scientific">Chitinophaga niabensis</name>
    <dbReference type="NCBI Taxonomy" id="536979"/>
    <lineage>
        <taxon>Bacteria</taxon>
        <taxon>Pseudomonadati</taxon>
        <taxon>Bacteroidota</taxon>
        <taxon>Chitinophagia</taxon>
        <taxon>Chitinophagales</taxon>
        <taxon>Chitinophagaceae</taxon>
        <taxon>Chitinophaga</taxon>
    </lineage>
</organism>
<dbReference type="PROSITE" id="PS00923">
    <property type="entry name" value="ASP_GLU_RACEMASE_1"/>
    <property type="match status" value="1"/>
</dbReference>
<evidence type="ECO:0000256" key="2">
    <source>
        <dbReference type="ARBA" id="ARBA00013090"/>
    </source>
</evidence>
<evidence type="ECO:0000256" key="1">
    <source>
        <dbReference type="ARBA" id="ARBA00001602"/>
    </source>
</evidence>
<accession>A0A1N6DNA5</accession>
<keyword evidence="3 7" id="KW-0133">Cell shape</keyword>
<dbReference type="Proteomes" id="UP000185003">
    <property type="component" value="Unassembled WGS sequence"/>
</dbReference>
<dbReference type="GO" id="GO:0071555">
    <property type="term" value="P:cell wall organization"/>
    <property type="evidence" value="ECO:0007669"/>
    <property type="project" value="UniProtKB-KW"/>
</dbReference>
<keyword evidence="4 7" id="KW-0573">Peptidoglycan synthesis</keyword>
<keyword evidence="6 7" id="KW-0961">Cell wall biogenesis/degradation</keyword>
<dbReference type="AlphaFoldDB" id="A0A1N6DNA5"/>
<dbReference type="HAMAP" id="MF_00258">
    <property type="entry name" value="Glu_racemase"/>
    <property type="match status" value="1"/>
</dbReference>
<dbReference type="NCBIfam" id="TIGR00067">
    <property type="entry name" value="glut_race"/>
    <property type="match status" value="1"/>
</dbReference>
<reference evidence="8 9" key="1">
    <citation type="submission" date="2016-11" db="EMBL/GenBank/DDBJ databases">
        <authorList>
            <person name="Jaros S."/>
            <person name="Januszkiewicz K."/>
            <person name="Wedrychowicz H."/>
        </authorList>
    </citation>
    <scope>NUCLEOTIDE SEQUENCE [LARGE SCALE GENOMIC DNA]</scope>
    <source>
        <strain evidence="8 9">DSM 24787</strain>
    </source>
</reference>
<dbReference type="Pfam" id="PF01177">
    <property type="entry name" value="Asp_Glu_race"/>
    <property type="match status" value="1"/>
</dbReference>
<feature type="binding site" evidence="7">
    <location>
        <begin position="44"/>
        <end position="45"/>
    </location>
    <ligand>
        <name>substrate</name>
    </ligand>
</feature>
<proteinExistence type="inferred from homology"/>
<dbReference type="PANTHER" id="PTHR21198:SF2">
    <property type="entry name" value="GLUTAMATE RACEMASE"/>
    <property type="match status" value="1"/>
</dbReference>
<dbReference type="SUPFAM" id="SSF53681">
    <property type="entry name" value="Aspartate/glutamate racemase"/>
    <property type="match status" value="2"/>
</dbReference>
<evidence type="ECO:0000256" key="4">
    <source>
        <dbReference type="ARBA" id="ARBA00022984"/>
    </source>
</evidence>
<dbReference type="InterPro" id="IPR018187">
    <property type="entry name" value="Asp/Glu_racemase_AS_1"/>
</dbReference>
<sequence>MDKKKGPIGVFDSGYGGLTVLKEIVKELPQYDYIYLGDNGRAPYGGRSFETVYHYTLECVQHLFNMGCHLVILACNTASAKALRTIQQNDLPKIDPERRVLGIIRPTTEIVGNYTKSKQVGIFGTNGTVTSQSYPIEIEKFYPDITVYQQACPMWVPLVENNEYNSEGADFFIHKYIRQLMVQSSDIDTIVLGCTHYPLLADKIQQHLPPDVTLLSQGPILSHSLKDYLERHPEMAAKCSTGGSRIFYTTDDTETFDRQAGIFFEETVKSRHLSL</sequence>
<dbReference type="InterPro" id="IPR033134">
    <property type="entry name" value="Asp/Glu_racemase_AS_2"/>
</dbReference>
<dbReference type="GO" id="GO:0008881">
    <property type="term" value="F:glutamate racemase activity"/>
    <property type="evidence" value="ECO:0007669"/>
    <property type="project" value="UniProtKB-UniRule"/>
</dbReference>
<evidence type="ECO:0000256" key="3">
    <source>
        <dbReference type="ARBA" id="ARBA00022960"/>
    </source>
</evidence>
<dbReference type="PROSITE" id="PS00924">
    <property type="entry name" value="ASP_GLU_RACEMASE_2"/>
    <property type="match status" value="1"/>
</dbReference>
<keyword evidence="9" id="KW-1185">Reference proteome</keyword>
<feature type="active site" description="Proton donor/acceptor" evidence="7">
    <location>
        <position position="194"/>
    </location>
</feature>
<dbReference type="STRING" id="536979.SAMN04488055_0942"/>
<dbReference type="OrthoDB" id="9801055at2"/>
<dbReference type="GO" id="GO:0009252">
    <property type="term" value="P:peptidoglycan biosynthetic process"/>
    <property type="evidence" value="ECO:0007669"/>
    <property type="project" value="UniProtKB-UniRule"/>
</dbReference>
<feature type="binding site" evidence="7">
    <location>
        <begin position="76"/>
        <end position="77"/>
    </location>
    <ligand>
        <name>substrate</name>
    </ligand>
</feature>
<evidence type="ECO:0000256" key="5">
    <source>
        <dbReference type="ARBA" id="ARBA00023235"/>
    </source>
</evidence>
<dbReference type="UniPathway" id="UPA00219"/>
<evidence type="ECO:0000256" key="6">
    <source>
        <dbReference type="ARBA" id="ARBA00023316"/>
    </source>
</evidence>
<dbReference type="InterPro" id="IPR004391">
    <property type="entry name" value="Glu_race"/>
</dbReference>
<dbReference type="RefSeq" id="WP_074238135.1">
    <property type="nucleotide sequence ID" value="NZ_FSRA01000001.1"/>
</dbReference>
<dbReference type="InterPro" id="IPR001920">
    <property type="entry name" value="Asp/Glu_race"/>
</dbReference>
<feature type="binding site" evidence="7">
    <location>
        <begin position="12"/>
        <end position="13"/>
    </location>
    <ligand>
        <name>substrate</name>
    </ligand>
</feature>
<dbReference type="EC" id="5.1.1.3" evidence="2 7"/>
<dbReference type="EMBL" id="FSRA01000001">
    <property type="protein sequence ID" value="SIN72291.1"/>
    <property type="molecule type" value="Genomic_DNA"/>
</dbReference>
<name>A0A1N6DNA5_9BACT</name>
<comment type="pathway">
    <text evidence="7">Cell wall biogenesis; peptidoglycan biosynthesis.</text>
</comment>
<comment type="similarity">
    <text evidence="7">Belongs to the aspartate/glutamate racemases family.</text>
</comment>
<evidence type="ECO:0000313" key="8">
    <source>
        <dbReference type="EMBL" id="SIN72291.1"/>
    </source>
</evidence>
<keyword evidence="5 7" id="KW-0413">Isomerase</keyword>
<dbReference type="PANTHER" id="PTHR21198">
    <property type="entry name" value="GLUTAMATE RACEMASE"/>
    <property type="match status" value="1"/>
</dbReference>
<evidence type="ECO:0000313" key="9">
    <source>
        <dbReference type="Proteomes" id="UP000185003"/>
    </source>
</evidence>
<dbReference type="GO" id="GO:0008360">
    <property type="term" value="P:regulation of cell shape"/>
    <property type="evidence" value="ECO:0007669"/>
    <property type="project" value="UniProtKB-KW"/>
</dbReference>
<gene>
    <name evidence="7" type="primary">murI</name>
    <name evidence="8" type="ORF">SAMN04488055_0942</name>
</gene>
<feature type="active site" description="Proton donor/acceptor" evidence="7">
    <location>
        <position position="75"/>
    </location>
</feature>
<feature type="binding site" evidence="7">
    <location>
        <begin position="195"/>
        <end position="196"/>
    </location>
    <ligand>
        <name>substrate</name>
    </ligand>
</feature>
<protein>
    <recommendedName>
        <fullName evidence="2 7">Glutamate racemase</fullName>
        <ecNumber evidence="2 7">5.1.1.3</ecNumber>
    </recommendedName>
</protein>
<dbReference type="InterPro" id="IPR015942">
    <property type="entry name" value="Asp/Glu/hydantoin_racemase"/>
</dbReference>
<dbReference type="FunFam" id="3.40.50.1860:FF:000001">
    <property type="entry name" value="Glutamate racemase"/>
    <property type="match status" value="1"/>
</dbReference>